<accession>A0A8J3A7S8</accession>
<proteinExistence type="inferred from homology"/>
<evidence type="ECO:0000256" key="5">
    <source>
        <dbReference type="ARBA" id="ARBA00022801"/>
    </source>
</evidence>
<keyword evidence="6" id="KW-0106">Calcium</keyword>
<comment type="caution">
    <text evidence="8">The sequence shown here is derived from an EMBL/GenBank/DDBJ whole genome shotgun (WGS) entry which is preliminary data.</text>
</comment>
<dbReference type="InterPro" id="IPR029058">
    <property type="entry name" value="AB_hydrolase_fold"/>
</dbReference>
<evidence type="ECO:0000256" key="2">
    <source>
        <dbReference type="ARBA" id="ARBA00022487"/>
    </source>
</evidence>
<evidence type="ECO:0000313" key="8">
    <source>
        <dbReference type="EMBL" id="GGI04106.1"/>
    </source>
</evidence>
<comment type="similarity">
    <text evidence="1">Belongs to the tannase family.</text>
</comment>
<organism evidence="8 9">
    <name type="scientific">Egicoccus halophilus</name>
    <dbReference type="NCBI Taxonomy" id="1670830"/>
    <lineage>
        <taxon>Bacteria</taxon>
        <taxon>Bacillati</taxon>
        <taxon>Actinomycetota</taxon>
        <taxon>Nitriliruptoria</taxon>
        <taxon>Egicoccales</taxon>
        <taxon>Egicoccaceae</taxon>
        <taxon>Egicoccus</taxon>
    </lineage>
</organism>
<evidence type="ECO:0000256" key="7">
    <source>
        <dbReference type="ARBA" id="ARBA00023157"/>
    </source>
</evidence>
<evidence type="ECO:0000256" key="3">
    <source>
        <dbReference type="ARBA" id="ARBA00022723"/>
    </source>
</evidence>
<sequence>MPAVADTGTSCEDLVGTAISADDIGLPTSGAEVTTARVASPNTAGAYCLVEGRIAPVSADAPDIRFRVNLPLDWNGKAVHFGGGGYNGTVVTGTGSVPSAPAGTPTPLQQGYATFGSDSGHSSAEHPGGSFALIEESLVNFAYAALKKTRDVAVSLMETHYDHTPGQTYFVGSSQGGREGLMVAQRFPTDYDGVFSRVPVVNFTGQQLFVNALAEPILDGGWIDAAGIALLDATTRTTCDGLDGLVDGIISRPQDCDVDFEALLCEAGETAGCLTQEQIDVVEQFHAPLVLEYALANGVAGYPGFPVGGEANDWPFWVMGANGAPGFTVNLGADFIRYFIAQDPDFDTVGFDPNAPEWRERILEVSELLDATDPDLSAFHASGGKLILQENLGDNGRSAFAGLDYHASVTEALNKGRTDKFFRAYAVPKADHSGGAGPNDVDWLALLDRWVTDGRAPRDVVLQERGTDRTRPACEWPTWSRYFRGDPDQATSFKCMKAPGFKG</sequence>
<dbReference type="EMBL" id="BMHA01000002">
    <property type="protein sequence ID" value="GGI04106.1"/>
    <property type="molecule type" value="Genomic_DNA"/>
</dbReference>
<dbReference type="Proteomes" id="UP000650511">
    <property type="component" value="Unassembled WGS sequence"/>
</dbReference>
<dbReference type="GO" id="GO:0052689">
    <property type="term" value="F:carboxylic ester hydrolase activity"/>
    <property type="evidence" value="ECO:0007669"/>
    <property type="project" value="UniProtKB-KW"/>
</dbReference>
<gene>
    <name evidence="8" type="ORF">GCM10011354_07400</name>
</gene>
<protein>
    <recommendedName>
        <fullName evidence="10">Feruloyl esterase</fullName>
    </recommendedName>
</protein>
<reference evidence="8" key="1">
    <citation type="journal article" date="2014" name="Int. J. Syst. Evol. Microbiol.">
        <title>Complete genome sequence of Corynebacterium casei LMG S-19264T (=DSM 44701T), isolated from a smear-ripened cheese.</title>
        <authorList>
            <consortium name="US DOE Joint Genome Institute (JGI-PGF)"/>
            <person name="Walter F."/>
            <person name="Albersmeier A."/>
            <person name="Kalinowski J."/>
            <person name="Ruckert C."/>
        </authorList>
    </citation>
    <scope>NUCLEOTIDE SEQUENCE</scope>
    <source>
        <strain evidence="8">CGMCC 1.14988</strain>
    </source>
</reference>
<evidence type="ECO:0000256" key="1">
    <source>
        <dbReference type="ARBA" id="ARBA00006249"/>
    </source>
</evidence>
<evidence type="ECO:0008006" key="10">
    <source>
        <dbReference type="Google" id="ProtNLM"/>
    </source>
</evidence>
<keyword evidence="9" id="KW-1185">Reference proteome</keyword>
<keyword evidence="7" id="KW-1015">Disulfide bond</keyword>
<dbReference type="PANTHER" id="PTHR33938:SF15">
    <property type="entry name" value="FERULOYL ESTERASE B-RELATED"/>
    <property type="match status" value="1"/>
</dbReference>
<evidence type="ECO:0000313" key="9">
    <source>
        <dbReference type="Proteomes" id="UP000650511"/>
    </source>
</evidence>
<keyword evidence="3" id="KW-0479">Metal-binding</keyword>
<keyword evidence="2" id="KW-0719">Serine esterase</keyword>
<dbReference type="Pfam" id="PF07519">
    <property type="entry name" value="Tannase"/>
    <property type="match status" value="1"/>
</dbReference>
<dbReference type="PANTHER" id="PTHR33938">
    <property type="entry name" value="FERULOYL ESTERASE B-RELATED"/>
    <property type="match status" value="1"/>
</dbReference>
<name>A0A8J3A7S8_9ACTN</name>
<reference evidence="8" key="2">
    <citation type="submission" date="2020-09" db="EMBL/GenBank/DDBJ databases">
        <authorList>
            <person name="Sun Q."/>
            <person name="Zhou Y."/>
        </authorList>
    </citation>
    <scope>NUCLEOTIDE SEQUENCE</scope>
    <source>
        <strain evidence="8">CGMCC 1.14988</strain>
    </source>
</reference>
<evidence type="ECO:0000256" key="4">
    <source>
        <dbReference type="ARBA" id="ARBA00022729"/>
    </source>
</evidence>
<keyword evidence="5" id="KW-0378">Hydrolase</keyword>
<dbReference type="AlphaFoldDB" id="A0A8J3A7S8"/>
<evidence type="ECO:0000256" key="6">
    <source>
        <dbReference type="ARBA" id="ARBA00022837"/>
    </source>
</evidence>
<dbReference type="InterPro" id="IPR011118">
    <property type="entry name" value="Tannase/feruloyl_esterase"/>
</dbReference>
<dbReference type="GO" id="GO:0046872">
    <property type="term" value="F:metal ion binding"/>
    <property type="evidence" value="ECO:0007669"/>
    <property type="project" value="UniProtKB-KW"/>
</dbReference>
<dbReference type="SUPFAM" id="SSF53474">
    <property type="entry name" value="alpha/beta-Hydrolases"/>
    <property type="match status" value="1"/>
</dbReference>
<keyword evidence="4" id="KW-0732">Signal</keyword>